<dbReference type="NCBIfam" id="TIGR03696">
    <property type="entry name" value="Rhs_assc_core"/>
    <property type="match status" value="1"/>
</dbReference>
<dbReference type="InterPro" id="IPR022385">
    <property type="entry name" value="Rhs_assc_core"/>
</dbReference>
<evidence type="ECO:0000313" key="4">
    <source>
        <dbReference type="Proteomes" id="UP000005365"/>
    </source>
</evidence>
<dbReference type="PANTHER" id="PTHR32305:SF15">
    <property type="entry name" value="PROTEIN RHSA-RELATED"/>
    <property type="match status" value="1"/>
</dbReference>
<keyword evidence="4" id="KW-1185">Reference proteome</keyword>
<dbReference type="Gene3D" id="2.180.10.10">
    <property type="entry name" value="RHS repeat-associated core"/>
    <property type="match status" value="1"/>
</dbReference>
<evidence type="ECO:0000259" key="2">
    <source>
        <dbReference type="Pfam" id="PF03527"/>
    </source>
</evidence>
<feature type="non-terminal residue" evidence="3">
    <location>
        <position position="269"/>
    </location>
</feature>
<dbReference type="InterPro" id="IPR001826">
    <property type="entry name" value="RHS"/>
</dbReference>
<evidence type="ECO:0000313" key="3">
    <source>
        <dbReference type="EMBL" id="EET42567.1"/>
    </source>
</evidence>
<comment type="caution">
    <text evidence="3">The sequence shown here is derived from an EMBL/GenBank/DDBJ whole genome shotgun (WGS) entry which is preliminary data.</text>
</comment>
<proteinExistence type="predicted"/>
<evidence type="ECO:0000256" key="1">
    <source>
        <dbReference type="SAM" id="MobiDB-lite"/>
    </source>
</evidence>
<gene>
    <name evidence="3" type="ORF">NEISICOT_03694</name>
</gene>
<dbReference type="Proteomes" id="UP000005365">
    <property type="component" value="Unassembled WGS sequence"/>
</dbReference>
<dbReference type="PRINTS" id="PR00394">
    <property type="entry name" value="RHSPROTEIN"/>
</dbReference>
<dbReference type="Pfam" id="PF03527">
    <property type="entry name" value="RHS"/>
    <property type="match status" value="1"/>
</dbReference>
<dbReference type="AlphaFoldDB" id="C6MAW2"/>
<dbReference type="EMBL" id="ACKO02000048">
    <property type="protein sequence ID" value="EET42567.1"/>
    <property type="molecule type" value="Genomic_DNA"/>
</dbReference>
<feature type="region of interest" description="Disordered" evidence="1">
    <location>
        <begin position="1"/>
        <end position="34"/>
    </location>
</feature>
<dbReference type="PANTHER" id="PTHR32305">
    <property type="match status" value="1"/>
</dbReference>
<name>C6MAW2_NEISI</name>
<protein>
    <submittedName>
        <fullName evidence="3">RHS repeat-associated core domain protein</fullName>
    </submittedName>
</protein>
<accession>C6MAW2</accession>
<reference evidence="3" key="1">
    <citation type="submission" date="2009-07" db="EMBL/GenBank/DDBJ databases">
        <authorList>
            <person name="Weinstock G."/>
            <person name="Sodergren E."/>
            <person name="Clifton S."/>
            <person name="Fulton L."/>
            <person name="Fulton B."/>
            <person name="Courtney L."/>
            <person name="Fronick C."/>
            <person name="Harrison M."/>
            <person name="Strong C."/>
            <person name="Farmer C."/>
            <person name="Delahaunty K."/>
            <person name="Markovic C."/>
            <person name="Hall O."/>
            <person name="Minx P."/>
            <person name="Tomlinson C."/>
            <person name="Mitreva M."/>
            <person name="Nelson J."/>
            <person name="Hou S."/>
            <person name="Wollam A."/>
            <person name="Pepin K.H."/>
            <person name="Johnson M."/>
            <person name="Bhonagiri V."/>
            <person name="Nash W.E."/>
            <person name="Warren W."/>
            <person name="Chinwalla A."/>
            <person name="Mardis E.R."/>
            <person name="Wilson R.K."/>
        </authorList>
    </citation>
    <scope>NUCLEOTIDE SEQUENCE [LARGE SCALE GENOMIC DNA]</scope>
    <source>
        <strain evidence="3">ATCC 29256</strain>
    </source>
</reference>
<sequence length="269" mass="31498">MGEGKTTAPISDDPKTQGRLKSPAHPNPVSGNRLKEYNGIEYTYDALGNLIYRQLPNGENQYYQYDLENQLVRAEIKKPAGNTEIWTYAYDPFGRRLSKERQDKLAWTSTEPKRTHFVWDGTRLLQEYTYKGSYTYIYTDQDSYEPLAQVFDNAKDGKQYLSYFHTDQIGIPREMTDIHGNLLWYGEYTAWGRLKKDERVYKNAHQPFRLQNQYFDEETGLHYNLMRYYEPEAGRFVNQDPIGLTGGSNLYQFSLNSLTWIDPLGLKVK</sequence>
<dbReference type="eggNOG" id="COG3209">
    <property type="taxonomic scope" value="Bacteria"/>
</dbReference>
<feature type="domain" description="RHS protein conserved region" evidence="2">
    <location>
        <begin position="163"/>
        <end position="194"/>
    </location>
</feature>
<dbReference type="InterPro" id="IPR050708">
    <property type="entry name" value="T6SS_VgrG/RHS"/>
</dbReference>
<organism evidence="3 4">
    <name type="scientific">Neisseria sicca ATCC 29256</name>
    <dbReference type="NCBI Taxonomy" id="547045"/>
    <lineage>
        <taxon>Bacteria</taxon>
        <taxon>Pseudomonadati</taxon>
        <taxon>Pseudomonadota</taxon>
        <taxon>Betaproteobacteria</taxon>
        <taxon>Neisseriales</taxon>
        <taxon>Neisseriaceae</taxon>
        <taxon>Neisseria</taxon>
    </lineage>
</organism>